<evidence type="ECO:0000256" key="1">
    <source>
        <dbReference type="ARBA" id="ARBA00009156"/>
    </source>
</evidence>
<keyword evidence="3 4" id="KW-0418">Kinase</keyword>
<organism evidence="7 8">
    <name type="scientific">Sphingomonas ginkgonis</name>
    <dbReference type="NCBI Taxonomy" id="2315330"/>
    <lineage>
        <taxon>Bacteria</taxon>
        <taxon>Pseudomonadati</taxon>
        <taxon>Pseudomonadota</taxon>
        <taxon>Alphaproteobacteria</taxon>
        <taxon>Sphingomonadales</taxon>
        <taxon>Sphingomonadaceae</taxon>
        <taxon>Sphingomonas</taxon>
    </lineage>
</organism>
<comment type="similarity">
    <text evidence="1 4">Belongs to the FGGY kinase family.</text>
</comment>
<dbReference type="OrthoDB" id="9805576at2"/>
<dbReference type="AlphaFoldDB" id="A0A3R9X6F3"/>
<dbReference type="GO" id="GO:0005829">
    <property type="term" value="C:cytosol"/>
    <property type="evidence" value="ECO:0007669"/>
    <property type="project" value="TreeGrafter"/>
</dbReference>
<evidence type="ECO:0000259" key="5">
    <source>
        <dbReference type="Pfam" id="PF00370"/>
    </source>
</evidence>
<reference evidence="7 8" key="1">
    <citation type="submission" date="2018-12" db="EMBL/GenBank/DDBJ databases">
        <title>Sphingomonas sp. HMF7854 Genome sequencing and assembly.</title>
        <authorList>
            <person name="Cha I."/>
            <person name="Kang H."/>
            <person name="Kim H."/>
            <person name="Kang J."/>
            <person name="Joh K."/>
        </authorList>
    </citation>
    <scope>NUCLEOTIDE SEQUENCE [LARGE SCALE GENOMIC DNA]</scope>
    <source>
        <strain evidence="7 8">HMF7854</strain>
    </source>
</reference>
<proteinExistence type="inferred from homology"/>
<dbReference type="InterPro" id="IPR018484">
    <property type="entry name" value="FGGY_N"/>
</dbReference>
<dbReference type="SUPFAM" id="SSF53067">
    <property type="entry name" value="Actin-like ATPase domain"/>
    <property type="match status" value="2"/>
</dbReference>
<protein>
    <submittedName>
        <fullName evidence="7">Glycerol kinase GlpK</fullName>
        <ecNumber evidence="7">2.7.1.30</ecNumber>
    </submittedName>
</protein>
<dbReference type="InterPro" id="IPR018485">
    <property type="entry name" value="FGGY_C"/>
</dbReference>
<evidence type="ECO:0000256" key="2">
    <source>
        <dbReference type="ARBA" id="ARBA00022679"/>
    </source>
</evidence>
<keyword evidence="8" id="KW-1185">Reference proteome</keyword>
<dbReference type="PIRSF" id="PIRSF000538">
    <property type="entry name" value="GlpK"/>
    <property type="match status" value="1"/>
</dbReference>
<dbReference type="EMBL" id="RWJF01000001">
    <property type="protein sequence ID" value="RST29908.1"/>
    <property type="molecule type" value="Genomic_DNA"/>
</dbReference>
<keyword evidence="2 4" id="KW-0808">Transferase</keyword>
<evidence type="ECO:0000313" key="8">
    <source>
        <dbReference type="Proteomes" id="UP000274661"/>
    </source>
</evidence>
<gene>
    <name evidence="7" type="primary">glpK</name>
    <name evidence="7" type="ORF">HMF7854_03020</name>
</gene>
<evidence type="ECO:0000256" key="3">
    <source>
        <dbReference type="ARBA" id="ARBA00022777"/>
    </source>
</evidence>
<comment type="caution">
    <text evidence="7">The sequence shown here is derived from an EMBL/GenBank/DDBJ whole genome shotgun (WGS) entry which is preliminary data.</text>
</comment>
<dbReference type="Proteomes" id="UP000274661">
    <property type="component" value="Unassembled WGS sequence"/>
</dbReference>
<dbReference type="PANTHER" id="PTHR10196">
    <property type="entry name" value="SUGAR KINASE"/>
    <property type="match status" value="1"/>
</dbReference>
<dbReference type="EC" id="2.7.1.30" evidence="7"/>
<dbReference type="InterPro" id="IPR018483">
    <property type="entry name" value="Carb_kinase_FGGY_CS"/>
</dbReference>
<evidence type="ECO:0000259" key="6">
    <source>
        <dbReference type="Pfam" id="PF02782"/>
    </source>
</evidence>
<evidence type="ECO:0000313" key="7">
    <source>
        <dbReference type="EMBL" id="RST29908.1"/>
    </source>
</evidence>
<dbReference type="InterPro" id="IPR043129">
    <property type="entry name" value="ATPase_NBD"/>
</dbReference>
<name>A0A3R9X6F3_9SPHN</name>
<dbReference type="Gene3D" id="3.30.420.40">
    <property type="match status" value="2"/>
</dbReference>
<sequence>MSDDPLILVLDEGTSSTRAILYRLDGAVLGSRALPISQHYPAPGLVEHDAEEIWQATLACGRAMVEQAGGAGGIAAIGITNQRETVVAWDRRTGRPLHRAIVWQDRRTADRCAALREAGHEPWVQARTGLLLDPYFSGTKMAWLAARPDVAAAGEWLALGTVDSWLAWKLTGGTHVSDASNASRTMLLDLDGRDWDDALCDLLAVPRASLPAIVGNTEHIGLTDRRWFGQAIPITAMIGDQQSATVGQGCNAPGQTKLTLGTGAFALTSLGSSRPTDPGRLLGTILTDIGGDRRFALEGSIFVAGSLIKWLRDNLGLLGTAGESEALARSVEDSGGVTLLPALAGLGAPYWRPAATAVFAGLTFASTRAHLVRAALEAITHQCVDLADAFARTGAAWDEIRLDGGMSANNWLAEDLAAMLNLPATRPDDVETTARGAAMLAAVGAGLYTSLDEARAMLPPTRRFDPRPDDQARATRLAAWQAVLKMSEGQKHPPAG</sequence>
<evidence type="ECO:0000256" key="4">
    <source>
        <dbReference type="RuleBase" id="RU003733"/>
    </source>
</evidence>
<dbReference type="PANTHER" id="PTHR10196:SF78">
    <property type="entry name" value="GLYCEROL KINASE"/>
    <property type="match status" value="1"/>
</dbReference>
<dbReference type="NCBIfam" id="NF000756">
    <property type="entry name" value="PRK00047.1"/>
    <property type="match status" value="1"/>
</dbReference>
<dbReference type="Pfam" id="PF00370">
    <property type="entry name" value="FGGY_N"/>
    <property type="match status" value="1"/>
</dbReference>
<dbReference type="InterPro" id="IPR000577">
    <property type="entry name" value="Carb_kinase_FGGY"/>
</dbReference>
<dbReference type="Pfam" id="PF02782">
    <property type="entry name" value="FGGY_C"/>
    <property type="match status" value="1"/>
</dbReference>
<dbReference type="RefSeq" id="WP_126717746.1">
    <property type="nucleotide sequence ID" value="NZ_RWJF01000001.1"/>
</dbReference>
<accession>A0A3R9X6F3</accession>
<dbReference type="PROSITE" id="PS00445">
    <property type="entry name" value="FGGY_KINASES_2"/>
    <property type="match status" value="1"/>
</dbReference>
<feature type="domain" description="Carbohydrate kinase FGGY N-terminal" evidence="5">
    <location>
        <begin position="7"/>
        <end position="247"/>
    </location>
</feature>
<feature type="domain" description="Carbohydrate kinase FGGY C-terminal" evidence="6">
    <location>
        <begin position="258"/>
        <end position="444"/>
    </location>
</feature>
<dbReference type="GO" id="GO:0019563">
    <property type="term" value="P:glycerol catabolic process"/>
    <property type="evidence" value="ECO:0007669"/>
    <property type="project" value="TreeGrafter"/>
</dbReference>
<dbReference type="GO" id="GO:0004370">
    <property type="term" value="F:glycerol kinase activity"/>
    <property type="evidence" value="ECO:0007669"/>
    <property type="project" value="UniProtKB-EC"/>
</dbReference>